<dbReference type="OrthoDB" id="5423336at2759"/>
<dbReference type="Proteomes" id="UP000765509">
    <property type="component" value="Unassembled WGS sequence"/>
</dbReference>
<dbReference type="EMBL" id="AVOT02064582">
    <property type="protein sequence ID" value="MBW0556937.1"/>
    <property type="molecule type" value="Genomic_DNA"/>
</dbReference>
<evidence type="ECO:0000313" key="3">
    <source>
        <dbReference type="Proteomes" id="UP000765509"/>
    </source>
</evidence>
<keyword evidence="3" id="KW-1185">Reference proteome</keyword>
<dbReference type="AlphaFoldDB" id="A0A9Q3J7P6"/>
<sequence length="120" mass="13833">MPKEIPLNTRPVSVHSAFNKSWVLTIIIPSHQLTGWLSSLQTLISFSASNHFQFHQMDVKSAFLNSPIKDSIALEIQLGLALNKDSQLLQLNKALYRMKQSPLAWHNYLLKWLAIFWFTQ</sequence>
<feature type="domain" description="Reverse transcriptase Ty1/copia-type" evidence="1">
    <location>
        <begin position="37"/>
        <end position="118"/>
    </location>
</feature>
<protein>
    <recommendedName>
        <fullName evidence="1">Reverse transcriptase Ty1/copia-type domain-containing protein</fullName>
    </recommendedName>
</protein>
<comment type="caution">
    <text evidence="2">The sequence shown here is derived from an EMBL/GenBank/DDBJ whole genome shotgun (WGS) entry which is preliminary data.</text>
</comment>
<dbReference type="Pfam" id="PF07727">
    <property type="entry name" value="RVT_2"/>
    <property type="match status" value="1"/>
</dbReference>
<gene>
    <name evidence="2" type="ORF">O181_096652</name>
</gene>
<evidence type="ECO:0000313" key="2">
    <source>
        <dbReference type="EMBL" id="MBW0556937.1"/>
    </source>
</evidence>
<reference evidence="2" key="1">
    <citation type="submission" date="2021-03" db="EMBL/GenBank/DDBJ databases">
        <title>Draft genome sequence of rust myrtle Austropuccinia psidii MF-1, a brazilian biotype.</title>
        <authorList>
            <person name="Quecine M.C."/>
            <person name="Pachon D.M.R."/>
            <person name="Bonatelli M.L."/>
            <person name="Correr F.H."/>
            <person name="Franceschini L.M."/>
            <person name="Leite T.F."/>
            <person name="Margarido G.R.A."/>
            <person name="Almeida C.A."/>
            <person name="Ferrarezi J.A."/>
            <person name="Labate C.A."/>
        </authorList>
    </citation>
    <scope>NUCLEOTIDE SEQUENCE</scope>
    <source>
        <strain evidence="2">MF-1</strain>
    </source>
</reference>
<organism evidence="2 3">
    <name type="scientific">Austropuccinia psidii MF-1</name>
    <dbReference type="NCBI Taxonomy" id="1389203"/>
    <lineage>
        <taxon>Eukaryota</taxon>
        <taxon>Fungi</taxon>
        <taxon>Dikarya</taxon>
        <taxon>Basidiomycota</taxon>
        <taxon>Pucciniomycotina</taxon>
        <taxon>Pucciniomycetes</taxon>
        <taxon>Pucciniales</taxon>
        <taxon>Sphaerophragmiaceae</taxon>
        <taxon>Austropuccinia</taxon>
    </lineage>
</organism>
<proteinExistence type="predicted"/>
<name>A0A9Q3J7P6_9BASI</name>
<dbReference type="InterPro" id="IPR013103">
    <property type="entry name" value="RVT_2"/>
</dbReference>
<evidence type="ECO:0000259" key="1">
    <source>
        <dbReference type="Pfam" id="PF07727"/>
    </source>
</evidence>
<accession>A0A9Q3J7P6</accession>